<organism evidence="2 3">
    <name type="scientific">Snodgrassella alvi</name>
    <dbReference type="NCBI Taxonomy" id="1196083"/>
    <lineage>
        <taxon>Bacteria</taxon>
        <taxon>Pseudomonadati</taxon>
        <taxon>Pseudomonadota</taxon>
        <taxon>Betaproteobacteria</taxon>
        <taxon>Neisseriales</taxon>
        <taxon>Neisseriaceae</taxon>
        <taxon>Snodgrassella</taxon>
    </lineage>
</organism>
<comment type="caution">
    <text evidence="2">The sequence shown here is derived from an EMBL/GenBank/DDBJ whole genome shotgun (WGS) entry which is preliminary data.</text>
</comment>
<evidence type="ECO:0000259" key="1">
    <source>
        <dbReference type="Pfam" id="PF07110"/>
    </source>
</evidence>
<dbReference type="SUPFAM" id="SSF54909">
    <property type="entry name" value="Dimeric alpha+beta barrel"/>
    <property type="match status" value="1"/>
</dbReference>
<proteinExistence type="predicted"/>
<sequence>MIKLTMLVKRLPNITYEEFDQYWIEHHAPLVASVQNVLNITRYVQTIPHRYPGLDKIIQNGRQAQNFVFDGMAEIWWQNLESMQKNRSSPEAVKALNALMEDEKRFVNHTQSVVWYATERPIISNTNYQTMPLR</sequence>
<dbReference type="Pfam" id="PF07110">
    <property type="entry name" value="EthD"/>
    <property type="match status" value="1"/>
</dbReference>
<dbReference type="EMBL" id="MEIV01000075">
    <property type="protein sequence ID" value="PIT60682.1"/>
    <property type="molecule type" value="Genomic_DNA"/>
</dbReference>
<dbReference type="InterPro" id="IPR011008">
    <property type="entry name" value="Dimeric_a/b-barrel"/>
</dbReference>
<dbReference type="InterPro" id="IPR009799">
    <property type="entry name" value="EthD_dom"/>
</dbReference>
<gene>
    <name evidence="2" type="ORF">BHC47_08020</name>
</gene>
<dbReference type="Gene3D" id="3.30.70.100">
    <property type="match status" value="1"/>
</dbReference>
<dbReference type="Proteomes" id="UP000231094">
    <property type="component" value="Unassembled WGS sequence"/>
</dbReference>
<protein>
    <recommendedName>
        <fullName evidence="1">EthD domain-containing protein</fullName>
    </recommendedName>
</protein>
<evidence type="ECO:0000313" key="3">
    <source>
        <dbReference type="Proteomes" id="UP000231094"/>
    </source>
</evidence>
<dbReference type="GO" id="GO:0016491">
    <property type="term" value="F:oxidoreductase activity"/>
    <property type="evidence" value="ECO:0007669"/>
    <property type="project" value="InterPro"/>
</dbReference>
<feature type="domain" description="EthD" evidence="1">
    <location>
        <begin position="12"/>
        <end position="109"/>
    </location>
</feature>
<dbReference type="AlphaFoldDB" id="A0A2N9Y1S2"/>
<evidence type="ECO:0000313" key="2">
    <source>
        <dbReference type="EMBL" id="PIT60682.1"/>
    </source>
</evidence>
<reference evidence="2 3" key="1">
    <citation type="journal article" date="2017" name="MBio">
        <title>Type VI secretion-mediated competition in the bee gut microbiome.</title>
        <authorList>
            <person name="Steele M.I."/>
            <person name="Kwong W.K."/>
            <person name="Powell J.E."/>
            <person name="Whiteley M."/>
            <person name="Moran N.A."/>
        </authorList>
    </citation>
    <scope>NUCLEOTIDE SEQUENCE [LARGE SCALE GENOMIC DNA]</scope>
    <source>
        <strain evidence="2 3">PEB0171</strain>
    </source>
</reference>
<dbReference type="RefSeq" id="WP_100115474.1">
    <property type="nucleotide sequence ID" value="NZ_MEIV01000075.1"/>
</dbReference>
<name>A0A2N9Y1S2_9NEIS</name>
<accession>A0A2N9Y1S2</accession>